<reference evidence="6" key="1">
    <citation type="submission" date="2012-02" db="EMBL/GenBank/DDBJ databases">
        <title>Whole genome shotgun sequence of Gordonia otitidis NBRC 100426.</title>
        <authorList>
            <person name="Yoshida I."/>
            <person name="Hosoyama A."/>
            <person name="Tsuchikane K."/>
            <person name="Katsumata H."/>
            <person name="Yamazaki S."/>
            <person name="Fujita N."/>
        </authorList>
    </citation>
    <scope>NUCLEOTIDE SEQUENCE [LARGE SCALE GENOMIC DNA]</scope>
    <source>
        <strain evidence="6">NBRC 100426</strain>
    </source>
</reference>
<dbReference type="SMART" id="SM00382">
    <property type="entry name" value="AAA"/>
    <property type="match status" value="1"/>
</dbReference>
<protein>
    <submittedName>
        <fullName evidence="6">ABC transporter ATP-binding protein</fullName>
    </submittedName>
</protein>
<dbReference type="OrthoDB" id="6198786at2"/>
<dbReference type="STRING" id="1108044.GOOTI_003_00060"/>
<feature type="domain" description="ABC transporter" evidence="5">
    <location>
        <begin position="2"/>
        <end position="201"/>
    </location>
</feature>
<dbReference type="InterPro" id="IPR003439">
    <property type="entry name" value="ABC_transporter-like_ATP-bd"/>
</dbReference>
<keyword evidence="3" id="KW-0547">Nucleotide-binding</keyword>
<dbReference type="RefSeq" id="WP_007236546.1">
    <property type="nucleotide sequence ID" value="NZ_BAFB01000003.1"/>
</dbReference>
<proteinExistence type="inferred from homology"/>
<dbReference type="InterPro" id="IPR027417">
    <property type="entry name" value="P-loop_NTPase"/>
</dbReference>
<keyword evidence="2" id="KW-0813">Transport</keyword>
<evidence type="ECO:0000313" key="7">
    <source>
        <dbReference type="Proteomes" id="UP000005038"/>
    </source>
</evidence>
<gene>
    <name evidence="6" type="ORF">GOOTI_003_00060</name>
</gene>
<evidence type="ECO:0000256" key="2">
    <source>
        <dbReference type="ARBA" id="ARBA00022448"/>
    </source>
</evidence>
<evidence type="ECO:0000256" key="1">
    <source>
        <dbReference type="ARBA" id="ARBA00005417"/>
    </source>
</evidence>
<evidence type="ECO:0000256" key="4">
    <source>
        <dbReference type="ARBA" id="ARBA00022840"/>
    </source>
</evidence>
<dbReference type="InterPro" id="IPR003593">
    <property type="entry name" value="AAA+_ATPase"/>
</dbReference>
<evidence type="ECO:0000256" key="3">
    <source>
        <dbReference type="ARBA" id="ARBA00022741"/>
    </source>
</evidence>
<dbReference type="Pfam" id="PF00005">
    <property type="entry name" value="ABC_tran"/>
    <property type="match status" value="1"/>
</dbReference>
<organism evidence="6 7">
    <name type="scientific">Gordonia otitidis (strain DSM 44809 / CCUG 52243 / JCM 12355 / NBRC 100426 / IFM 10032)</name>
    <dbReference type="NCBI Taxonomy" id="1108044"/>
    <lineage>
        <taxon>Bacteria</taxon>
        <taxon>Bacillati</taxon>
        <taxon>Actinomycetota</taxon>
        <taxon>Actinomycetes</taxon>
        <taxon>Mycobacteriales</taxon>
        <taxon>Gordoniaceae</taxon>
        <taxon>Gordonia</taxon>
    </lineage>
</organism>
<dbReference type="EMBL" id="BAFB01000003">
    <property type="protein sequence ID" value="GAB32271.1"/>
    <property type="molecule type" value="Genomic_DNA"/>
</dbReference>
<dbReference type="Proteomes" id="UP000005038">
    <property type="component" value="Unassembled WGS sequence"/>
</dbReference>
<dbReference type="Gene3D" id="3.40.50.300">
    <property type="entry name" value="P-loop containing nucleotide triphosphate hydrolases"/>
    <property type="match status" value="1"/>
</dbReference>
<dbReference type="GO" id="GO:0005524">
    <property type="term" value="F:ATP binding"/>
    <property type="evidence" value="ECO:0007669"/>
    <property type="project" value="UniProtKB-KW"/>
</dbReference>
<dbReference type="GO" id="GO:0016887">
    <property type="term" value="F:ATP hydrolysis activity"/>
    <property type="evidence" value="ECO:0007669"/>
    <property type="project" value="InterPro"/>
</dbReference>
<dbReference type="PANTHER" id="PTHR43335">
    <property type="entry name" value="ABC TRANSPORTER, ATP-BINDING PROTEIN"/>
    <property type="match status" value="1"/>
</dbReference>
<name>H5TFL3_GORO1</name>
<keyword evidence="4 6" id="KW-0067">ATP-binding</keyword>
<dbReference type="AlphaFoldDB" id="H5TFL3"/>
<dbReference type="SUPFAM" id="SSF52540">
    <property type="entry name" value="P-loop containing nucleoside triphosphate hydrolases"/>
    <property type="match status" value="1"/>
</dbReference>
<comment type="caution">
    <text evidence="6">The sequence shown here is derived from an EMBL/GenBank/DDBJ whole genome shotgun (WGS) entry which is preliminary data.</text>
</comment>
<keyword evidence="7" id="KW-1185">Reference proteome</keyword>
<dbReference type="PANTHER" id="PTHR43335:SF4">
    <property type="entry name" value="ABC TRANSPORTER, ATP-BINDING PROTEIN"/>
    <property type="match status" value="1"/>
</dbReference>
<accession>H5TFL3</accession>
<evidence type="ECO:0000313" key="6">
    <source>
        <dbReference type="EMBL" id="GAB32271.1"/>
    </source>
</evidence>
<evidence type="ECO:0000259" key="5">
    <source>
        <dbReference type="PROSITE" id="PS50893"/>
    </source>
</evidence>
<sequence>MLSISGARRTLGSQTLFDDLDLEVRPGHCACIIGPNGAGKSTLLRCIVDDDRLDSGTIDVFGLHPDDRSPRFRGLVSAEIGDEATFFDATLIEHLHLLARTHRMDSADVEAALDDAGLGDLGDRYPHTLSTGQRQRFALAAALLRPARLLVLDEPERGLDLVGQEWVADKLLTARQSGLAVVVATHSPTLVERCADIVVEIDR</sequence>
<dbReference type="PROSITE" id="PS50893">
    <property type="entry name" value="ABC_TRANSPORTER_2"/>
    <property type="match status" value="1"/>
</dbReference>
<comment type="similarity">
    <text evidence="1">Belongs to the ABC transporter superfamily.</text>
</comment>